<reference evidence="3" key="3">
    <citation type="submission" date="2015-04" db="UniProtKB">
        <authorList>
            <consortium name="EnsemblPlants"/>
        </authorList>
    </citation>
    <scope>IDENTIFICATION</scope>
    <source>
        <strain evidence="3">cv. Jemalong A17</strain>
    </source>
</reference>
<dbReference type="AlphaFoldDB" id="G7JHA9"/>
<feature type="region of interest" description="Disordered" evidence="1">
    <location>
        <begin position="1"/>
        <end position="20"/>
    </location>
</feature>
<name>G7JHA9_MEDTR</name>
<dbReference type="GO" id="GO:0031386">
    <property type="term" value="F:protein tag activity"/>
    <property type="evidence" value="ECO:0000318"/>
    <property type="project" value="GO_Central"/>
</dbReference>
<evidence type="ECO:0000256" key="1">
    <source>
        <dbReference type="SAM" id="MobiDB-lite"/>
    </source>
</evidence>
<evidence type="ECO:0000313" key="3">
    <source>
        <dbReference type="EnsemblPlants" id="AES89119"/>
    </source>
</evidence>
<dbReference type="EnsemblPlants" id="AES89119">
    <property type="protein sequence ID" value="AES89119"/>
    <property type="gene ID" value="MTR_4g070200"/>
</dbReference>
<dbReference type="GO" id="GO:0019941">
    <property type="term" value="P:modification-dependent protein catabolic process"/>
    <property type="evidence" value="ECO:0000318"/>
    <property type="project" value="GO_Central"/>
</dbReference>
<evidence type="ECO:0000313" key="2">
    <source>
        <dbReference type="EMBL" id="AES89119.1"/>
    </source>
</evidence>
<dbReference type="KEGG" id="mtr:11416846"/>
<protein>
    <submittedName>
        <fullName evidence="2 3">Uncharacterized protein</fullName>
    </submittedName>
</protein>
<dbReference type="HOGENOM" id="CLU_2041524_0_0_1"/>
<reference evidence="2 4" key="1">
    <citation type="journal article" date="2011" name="Nature">
        <title>The Medicago genome provides insight into the evolution of rhizobial symbioses.</title>
        <authorList>
            <person name="Young N.D."/>
            <person name="Debelle F."/>
            <person name="Oldroyd G.E."/>
            <person name="Geurts R."/>
            <person name="Cannon S.B."/>
            <person name="Udvardi M.K."/>
            <person name="Benedito V.A."/>
            <person name="Mayer K.F."/>
            <person name="Gouzy J."/>
            <person name="Schoof H."/>
            <person name="Van de Peer Y."/>
            <person name="Proost S."/>
            <person name="Cook D.R."/>
            <person name="Meyers B.C."/>
            <person name="Spannagl M."/>
            <person name="Cheung F."/>
            <person name="De Mita S."/>
            <person name="Krishnakumar V."/>
            <person name="Gundlach H."/>
            <person name="Zhou S."/>
            <person name="Mudge J."/>
            <person name="Bharti A.K."/>
            <person name="Murray J.D."/>
            <person name="Naoumkina M.A."/>
            <person name="Rosen B."/>
            <person name="Silverstein K.A."/>
            <person name="Tang H."/>
            <person name="Rombauts S."/>
            <person name="Zhao P.X."/>
            <person name="Zhou P."/>
            <person name="Barbe V."/>
            <person name="Bardou P."/>
            <person name="Bechner M."/>
            <person name="Bellec A."/>
            <person name="Berger A."/>
            <person name="Berges H."/>
            <person name="Bidwell S."/>
            <person name="Bisseling T."/>
            <person name="Choisne N."/>
            <person name="Couloux A."/>
            <person name="Denny R."/>
            <person name="Deshpande S."/>
            <person name="Dai X."/>
            <person name="Doyle J.J."/>
            <person name="Dudez A.M."/>
            <person name="Farmer A.D."/>
            <person name="Fouteau S."/>
            <person name="Franken C."/>
            <person name="Gibelin C."/>
            <person name="Gish J."/>
            <person name="Goldstein S."/>
            <person name="Gonzalez A.J."/>
            <person name="Green P.J."/>
            <person name="Hallab A."/>
            <person name="Hartog M."/>
            <person name="Hua A."/>
            <person name="Humphray S.J."/>
            <person name="Jeong D.H."/>
            <person name="Jing Y."/>
            <person name="Jocker A."/>
            <person name="Kenton S.M."/>
            <person name="Kim D.J."/>
            <person name="Klee K."/>
            <person name="Lai H."/>
            <person name="Lang C."/>
            <person name="Lin S."/>
            <person name="Macmil S.L."/>
            <person name="Magdelenat G."/>
            <person name="Matthews L."/>
            <person name="McCorrison J."/>
            <person name="Monaghan E.L."/>
            <person name="Mun J.H."/>
            <person name="Najar F.Z."/>
            <person name="Nicholson C."/>
            <person name="Noirot C."/>
            <person name="O'Bleness M."/>
            <person name="Paule C.R."/>
            <person name="Poulain J."/>
            <person name="Prion F."/>
            <person name="Qin B."/>
            <person name="Qu C."/>
            <person name="Retzel E.F."/>
            <person name="Riddle C."/>
            <person name="Sallet E."/>
            <person name="Samain S."/>
            <person name="Samson N."/>
            <person name="Sanders I."/>
            <person name="Saurat O."/>
            <person name="Scarpelli C."/>
            <person name="Schiex T."/>
            <person name="Segurens B."/>
            <person name="Severin A.J."/>
            <person name="Sherrier D.J."/>
            <person name="Shi R."/>
            <person name="Sims S."/>
            <person name="Singer S.R."/>
            <person name="Sinharoy S."/>
            <person name="Sterck L."/>
            <person name="Viollet A."/>
            <person name="Wang B.B."/>
            <person name="Wang K."/>
            <person name="Wang M."/>
            <person name="Wang X."/>
            <person name="Warfsmann J."/>
            <person name="Weissenbach J."/>
            <person name="White D.D."/>
            <person name="White J.D."/>
            <person name="Wiley G.B."/>
            <person name="Wincker P."/>
            <person name="Xing Y."/>
            <person name="Yang L."/>
            <person name="Yao Z."/>
            <person name="Ying F."/>
            <person name="Zhai J."/>
            <person name="Zhou L."/>
            <person name="Zuber A."/>
            <person name="Denarie J."/>
            <person name="Dixon R.A."/>
            <person name="May G.D."/>
            <person name="Schwartz D.C."/>
            <person name="Rogers J."/>
            <person name="Quetier F."/>
            <person name="Town C.D."/>
            <person name="Roe B.A."/>
        </authorList>
    </citation>
    <scope>NUCLEOTIDE SEQUENCE [LARGE SCALE GENOMIC DNA]</scope>
    <source>
        <strain evidence="2">A17</strain>
        <strain evidence="3 4">cv. Jemalong A17</strain>
    </source>
</reference>
<proteinExistence type="predicted"/>
<organism evidence="2 4">
    <name type="scientific">Medicago truncatula</name>
    <name type="common">Barrel medic</name>
    <name type="synonym">Medicago tribuloides</name>
    <dbReference type="NCBI Taxonomy" id="3880"/>
    <lineage>
        <taxon>Eukaryota</taxon>
        <taxon>Viridiplantae</taxon>
        <taxon>Streptophyta</taxon>
        <taxon>Embryophyta</taxon>
        <taxon>Tracheophyta</taxon>
        <taxon>Spermatophyta</taxon>
        <taxon>Magnoliopsida</taxon>
        <taxon>eudicotyledons</taxon>
        <taxon>Gunneridae</taxon>
        <taxon>Pentapetalae</taxon>
        <taxon>rosids</taxon>
        <taxon>fabids</taxon>
        <taxon>Fabales</taxon>
        <taxon>Fabaceae</taxon>
        <taxon>Papilionoideae</taxon>
        <taxon>50 kb inversion clade</taxon>
        <taxon>NPAAA clade</taxon>
        <taxon>Hologalegina</taxon>
        <taxon>IRL clade</taxon>
        <taxon>Trifolieae</taxon>
        <taxon>Medicago</taxon>
    </lineage>
</organism>
<dbReference type="GO" id="GO:0031625">
    <property type="term" value="F:ubiquitin protein ligase binding"/>
    <property type="evidence" value="ECO:0000318"/>
    <property type="project" value="GO_Central"/>
</dbReference>
<keyword evidence="4" id="KW-1185">Reference proteome</keyword>
<dbReference type="SUPFAM" id="SSF54236">
    <property type="entry name" value="Ubiquitin-like"/>
    <property type="match status" value="1"/>
</dbReference>
<dbReference type="InterPro" id="IPR029071">
    <property type="entry name" value="Ubiquitin-like_domsf"/>
</dbReference>
<accession>G7JHA9</accession>
<dbReference type="Proteomes" id="UP000002051">
    <property type="component" value="Chromosome 4"/>
</dbReference>
<dbReference type="PaxDb" id="3880-AES89119"/>
<dbReference type="STRING" id="3880.G7JHA9"/>
<dbReference type="EMBL" id="CM001220">
    <property type="protein sequence ID" value="AES89119.1"/>
    <property type="molecule type" value="Genomic_DNA"/>
</dbReference>
<dbReference type="Gene3D" id="3.10.20.90">
    <property type="entry name" value="Phosphatidylinositol 3-kinase Catalytic Subunit, Chain A, domain 1"/>
    <property type="match status" value="1"/>
</dbReference>
<reference evidence="2 4" key="2">
    <citation type="journal article" date="2014" name="BMC Genomics">
        <title>An improved genome release (version Mt4.0) for the model legume Medicago truncatula.</title>
        <authorList>
            <person name="Tang H."/>
            <person name="Krishnakumar V."/>
            <person name="Bidwell S."/>
            <person name="Rosen B."/>
            <person name="Chan A."/>
            <person name="Zhou S."/>
            <person name="Gentzbittel L."/>
            <person name="Childs K.L."/>
            <person name="Yandell M."/>
            <person name="Gundlach H."/>
            <person name="Mayer K.F."/>
            <person name="Schwartz D.C."/>
            <person name="Town C.D."/>
        </authorList>
    </citation>
    <scope>GENOME REANNOTATION</scope>
    <source>
        <strain evidence="3 4">cv. Jemalong A17</strain>
    </source>
</reference>
<gene>
    <name evidence="3" type="primary">11416846</name>
    <name evidence="2" type="ordered locus">MTR_4g070200</name>
</gene>
<dbReference type="GO" id="GO:0016567">
    <property type="term" value="P:protein ubiquitination"/>
    <property type="evidence" value="ECO:0000318"/>
    <property type="project" value="GO_Central"/>
</dbReference>
<evidence type="ECO:0000313" key="4">
    <source>
        <dbReference type="Proteomes" id="UP000002051"/>
    </source>
</evidence>
<dbReference type="GO" id="GO:0005737">
    <property type="term" value="C:cytoplasm"/>
    <property type="evidence" value="ECO:0000318"/>
    <property type="project" value="GO_Central"/>
</dbReference>
<dbReference type="GO" id="GO:0005634">
    <property type="term" value="C:nucleus"/>
    <property type="evidence" value="ECO:0000318"/>
    <property type="project" value="GO_Central"/>
</dbReference>
<sequence>MTTPPNTTSPPSRSRSFRAPSLDDGRILVDCNIQNESTHHLALRLRGGAKKRKKTFAKISHNRVNMNLGRVGSVSGTEAETFATEEVDDVDGEDEDGVVERLEFDERFCNFSCSNTNWYVP</sequence>